<dbReference type="HOGENOM" id="CLU_009621_2_1_9"/>
<dbReference type="Gene3D" id="4.10.860.10">
    <property type="entry name" value="UVR domain"/>
    <property type="match status" value="1"/>
</dbReference>
<keyword evidence="19" id="KW-1185">Reference proteome</keyword>
<dbReference type="SMART" id="SM00490">
    <property type="entry name" value="HELICc"/>
    <property type="match status" value="1"/>
</dbReference>
<evidence type="ECO:0000256" key="4">
    <source>
        <dbReference type="ARBA" id="ARBA00022741"/>
    </source>
</evidence>
<sequence length="658" mass="75519">MNKFKIKSEYSPTGDQPQAIEKLSNGIFEGTKHQTLLGVTGSGKTFTMANIIEKVQKPTIVIAHNKTLAAQLTSEFKEFFPDNAVEYFVSYYDYYQPEAYVPHTDTYIEKDASINDEIDKLRHSATASLFERKDVIIVASVSCIYGLGDPIDYENLVLSIRPGMEKDRDEVVRKLIDIQYERNDINFTRGTFRVKGDIIEIFPASSDENTIRVEFFGDEIDRITEVNYLTGEIIGVRNHVSIFPASHFVTSQDKIEVAIKGIEEELEERLKELESQDKLVEAQRLKQRTMYDIEMLREMGFCQGIENYSRHISSRPPGSKPYTLIDYFPEDYLMIIDESHVTLPQIRGMYAGDRSRKNTLVDYGFRLPSALDNRPLKFDEFENHINQILYVSATPGPYEIEHTQRTVEQIIRPTGLLDPIIDVRGTKNQIDDLIKEINLRVEKDERVLITTLTKKMSEDLANYFKEIGIKGKYLHSDIKTIERMEIIRDLRLGKFDVLIGINLLREGLDIPEVSLVAILDADKEGFLRSETSMVQTIGRAARNSNGKVIMYADKITNSMDRAINETNRRRIIQMEYNEEHGIVPKTIQKGVRDVIEATKVAEEVEKYGVDTKTKLSEEEIKTTIANLEIEMMEAAESLQFERAAELRDKIEELRGKLD</sequence>
<gene>
    <name evidence="12 18" type="primary">uvrB</name>
    <name evidence="18" type="ordered locus">Curi_c20530</name>
</gene>
<dbReference type="SUPFAM" id="SSF46600">
    <property type="entry name" value="C-terminal UvrC-binding domain of UvrB"/>
    <property type="match status" value="1"/>
</dbReference>
<dbReference type="PANTHER" id="PTHR24029:SF0">
    <property type="entry name" value="UVRABC SYSTEM PROTEIN B"/>
    <property type="match status" value="1"/>
</dbReference>
<keyword evidence="5 12" id="KW-0227">DNA damage</keyword>
<evidence type="ECO:0000256" key="7">
    <source>
        <dbReference type="ARBA" id="ARBA00022840"/>
    </source>
</evidence>
<evidence type="ECO:0000256" key="6">
    <source>
        <dbReference type="ARBA" id="ARBA00022769"/>
    </source>
</evidence>
<evidence type="ECO:0000259" key="15">
    <source>
        <dbReference type="PROSITE" id="PS50151"/>
    </source>
</evidence>
<feature type="coiled-coil region" evidence="14">
    <location>
        <begin position="617"/>
        <end position="644"/>
    </location>
</feature>
<dbReference type="InterPro" id="IPR001943">
    <property type="entry name" value="UVR_dom"/>
</dbReference>
<dbReference type="PATRIC" id="fig|1128398.3.peg.2117"/>
<accession>K0B1R4</accession>
<dbReference type="eggNOG" id="COG0556">
    <property type="taxonomic scope" value="Bacteria"/>
</dbReference>
<keyword evidence="4 12" id="KW-0547">Nucleotide-binding</keyword>
<keyword evidence="14" id="KW-0175">Coiled coil</keyword>
<dbReference type="InterPro" id="IPR027417">
    <property type="entry name" value="P-loop_NTPase"/>
</dbReference>
<evidence type="ECO:0000313" key="18">
    <source>
        <dbReference type="EMBL" id="AFS79057.1"/>
    </source>
</evidence>
<comment type="function">
    <text evidence="12">The UvrABC repair system catalyzes the recognition and processing of DNA lesions. A damage recognition complex composed of 2 UvrA and 2 UvrB subunits scans DNA for abnormalities. Upon binding of the UvrA(2)B(2) complex to a putative damaged site, the DNA wraps around one UvrB monomer. DNA wrap is dependent on ATP binding by UvrB and probably causes local melting of the DNA helix, facilitating insertion of UvrB beta-hairpin between the DNA strands. Then UvrB probes one DNA strand for the presence of a lesion. If a lesion is found the UvrA subunits dissociate and the UvrB-DNA preincision complex is formed. This complex is subsequently bound by UvrC and the second UvrB is released. If no lesion is found, the DNA wraps around the other UvrB subunit that will check the other stand for damage.</text>
</comment>
<keyword evidence="12 13" id="KW-0742">SOS response</keyword>
<dbReference type="CDD" id="cd18790">
    <property type="entry name" value="SF2_C_UvrB"/>
    <property type="match status" value="1"/>
</dbReference>
<evidence type="ECO:0000259" key="17">
    <source>
        <dbReference type="PROSITE" id="PS51194"/>
    </source>
</evidence>
<dbReference type="GO" id="GO:0006289">
    <property type="term" value="P:nucleotide-excision repair"/>
    <property type="evidence" value="ECO:0007669"/>
    <property type="project" value="UniProtKB-UniRule"/>
</dbReference>
<dbReference type="Proteomes" id="UP000006094">
    <property type="component" value="Chromosome"/>
</dbReference>
<feature type="coiled-coil region" evidence="14">
    <location>
        <begin position="256"/>
        <end position="283"/>
    </location>
</feature>
<dbReference type="GO" id="GO:0009380">
    <property type="term" value="C:excinuclease repair complex"/>
    <property type="evidence" value="ECO:0007669"/>
    <property type="project" value="InterPro"/>
</dbReference>
<comment type="domain">
    <text evidence="12">The beta-hairpin motif is involved in DNA binding.</text>
</comment>
<dbReference type="Gene3D" id="3.40.50.300">
    <property type="entry name" value="P-loop containing nucleotide triphosphate hydrolases"/>
    <property type="match status" value="3"/>
</dbReference>
<dbReference type="InterPro" id="IPR036876">
    <property type="entry name" value="UVR_dom_sf"/>
</dbReference>
<feature type="domain" description="Helicase C-terminal" evidence="17">
    <location>
        <begin position="429"/>
        <end position="595"/>
    </location>
</feature>
<keyword evidence="9 12" id="KW-0234">DNA repair</keyword>
<dbReference type="InterPro" id="IPR024759">
    <property type="entry name" value="UvrB_YAD/RRR_dom"/>
</dbReference>
<dbReference type="GO" id="GO:0009381">
    <property type="term" value="F:excinuclease ABC activity"/>
    <property type="evidence" value="ECO:0007669"/>
    <property type="project" value="UniProtKB-UniRule"/>
</dbReference>
<evidence type="ECO:0000256" key="12">
    <source>
        <dbReference type="HAMAP-Rule" id="MF_00204"/>
    </source>
</evidence>
<dbReference type="InterPro" id="IPR006935">
    <property type="entry name" value="Helicase/UvrB_N"/>
</dbReference>
<dbReference type="InterPro" id="IPR041471">
    <property type="entry name" value="UvrB_inter"/>
</dbReference>
<feature type="short sequence motif" description="Beta-hairpin" evidence="12">
    <location>
        <begin position="91"/>
        <end position="114"/>
    </location>
</feature>
<keyword evidence="6 12" id="KW-0228">DNA excision</keyword>
<dbReference type="GO" id="GO:0005524">
    <property type="term" value="F:ATP binding"/>
    <property type="evidence" value="ECO:0007669"/>
    <property type="project" value="UniProtKB-UniRule"/>
</dbReference>
<evidence type="ECO:0000259" key="16">
    <source>
        <dbReference type="PROSITE" id="PS51192"/>
    </source>
</evidence>
<dbReference type="EMBL" id="CP003326">
    <property type="protein sequence ID" value="AFS79057.1"/>
    <property type="molecule type" value="Genomic_DNA"/>
</dbReference>
<dbReference type="NCBIfam" id="NF003673">
    <property type="entry name" value="PRK05298.1"/>
    <property type="match status" value="1"/>
</dbReference>
<dbReference type="SMART" id="SM00487">
    <property type="entry name" value="DEXDc"/>
    <property type="match status" value="1"/>
</dbReference>
<dbReference type="GO" id="GO:0009432">
    <property type="term" value="P:SOS response"/>
    <property type="evidence" value="ECO:0007669"/>
    <property type="project" value="UniProtKB-UniRule"/>
</dbReference>
<dbReference type="PROSITE" id="PS51192">
    <property type="entry name" value="HELICASE_ATP_BIND_1"/>
    <property type="match status" value="1"/>
</dbReference>
<keyword evidence="3 12" id="KW-0963">Cytoplasm</keyword>
<dbReference type="HAMAP" id="MF_00204">
    <property type="entry name" value="UvrB"/>
    <property type="match status" value="1"/>
</dbReference>
<dbReference type="OrthoDB" id="9806651at2"/>
<dbReference type="STRING" id="1128398.Curi_c20530"/>
<dbReference type="CDD" id="cd17916">
    <property type="entry name" value="DEXHc_UvrB"/>
    <property type="match status" value="1"/>
</dbReference>
<evidence type="ECO:0000256" key="1">
    <source>
        <dbReference type="ARBA" id="ARBA00004496"/>
    </source>
</evidence>
<feature type="binding site" evidence="12">
    <location>
        <begin position="38"/>
        <end position="45"/>
    </location>
    <ligand>
        <name>ATP</name>
        <dbReference type="ChEBI" id="CHEBI:30616"/>
    </ligand>
</feature>
<dbReference type="KEGG" id="cad:Curi_c20530"/>
<dbReference type="GO" id="GO:0016887">
    <property type="term" value="F:ATP hydrolysis activity"/>
    <property type="evidence" value="ECO:0007669"/>
    <property type="project" value="InterPro"/>
</dbReference>
<feature type="domain" description="UVR" evidence="15">
    <location>
        <begin position="621"/>
        <end position="656"/>
    </location>
</feature>
<dbReference type="InterPro" id="IPR004807">
    <property type="entry name" value="UvrB"/>
</dbReference>
<comment type="similarity">
    <text evidence="2 12 13">Belongs to the UvrB family.</text>
</comment>
<dbReference type="RefSeq" id="WP_014968193.1">
    <property type="nucleotide sequence ID" value="NC_018664.1"/>
</dbReference>
<comment type="subunit">
    <text evidence="10 12 13">Forms a heterotetramer with UvrA during the search for lesions. Interacts with UvrC in an incision complex.</text>
</comment>
<evidence type="ECO:0000256" key="2">
    <source>
        <dbReference type="ARBA" id="ARBA00008533"/>
    </source>
</evidence>
<reference evidence="18 19" key="1">
    <citation type="journal article" date="2012" name="PLoS ONE">
        <title>The purine-utilizing bacterium Clostridium acidurici 9a: a genome-guided metabolic reconsideration.</title>
        <authorList>
            <person name="Hartwich K."/>
            <person name="Poehlein A."/>
            <person name="Daniel R."/>
        </authorList>
    </citation>
    <scope>NUCLEOTIDE SEQUENCE [LARGE SCALE GENOMIC DNA]</scope>
    <source>
        <strain evidence="19">ATCC 7906 / DSM 604 / BCRC 14475 / CIP 104303 / KCTC 5404 / NCIMB 10678 / 9a</strain>
    </source>
</reference>
<dbReference type="InterPro" id="IPR014001">
    <property type="entry name" value="Helicase_ATP-bd"/>
</dbReference>
<dbReference type="Pfam" id="PF12344">
    <property type="entry name" value="UvrB"/>
    <property type="match status" value="1"/>
</dbReference>
<evidence type="ECO:0000256" key="11">
    <source>
        <dbReference type="ARBA" id="ARBA00029504"/>
    </source>
</evidence>
<evidence type="ECO:0000256" key="9">
    <source>
        <dbReference type="ARBA" id="ARBA00023204"/>
    </source>
</evidence>
<dbReference type="Pfam" id="PF00271">
    <property type="entry name" value="Helicase_C"/>
    <property type="match status" value="1"/>
</dbReference>
<dbReference type="Pfam" id="PF04851">
    <property type="entry name" value="ResIII"/>
    <property type="match status" value="1"/>
</dbReference>
<dbReference type="Pfam" id="PF02151">
    <property type="entry name" value="UVR"/>
    <property type="match status" value="1"/>
</dbReference>
<evidence type="ECO:0000256" key="8">
    <source>
        <dbReference type="ARBA" id="ARBA00022881"/>
    </source>
</evidence>
<evidence type="ECO:0000256" key="13">
    <source>
        <dbReference type="RuleBase" id="RU003587"/>
    </source>
</evidence>
<feature type="domain" description="Helicase ATP-binding" evidence="16">
    <location>
        <begin position="25"/>
        <end position="159"/>
    </location>
</feature>
<dbReference type="PROSITE" id="PS50151">
    <property type="entry name" value="UVR"/>
    <property type="match status" value="1"/>
</dbReference>
<organism evidence="18 19">
    <name type="scientific">Gottschalkia acidurici (strain ATCC 7906 / DSM 604 / BCRC 14475 / CIP 104303 / KCTC 5404 / NCIMB 10678 / 9a)</name>
    <name type="common">Clostridium acidurici</name>
    <dbReference type="NCBI Taxonomy" id="1128398"/>
    <lineage>
        <taxon>Bacteria</taxon>
        <taxon>Bacillati</taxon>
        <taxon>Bacillota</taxon>
        <taxon>Tissierellia</taxon>
        <taxon>Tissierellales</taxon>
        <taxon>Gottschalkiaceae</taxon>
        <taxon>Gottschalkia</taxon>
    </lineage>
</organism>
<evidence type="ECO:0000256" key="3">
    <source>
        <dbReference type="ARBA" id="ARBA00022490"/>
    </source>
</evidence>
<comment type="subcellular location">
    <subcellularLocation>
        <location evidence="1 12 13">Cytoplasm</location>
    </subcellularLocation>
</comment>
<dbReference type="PANTHER" id="PTHR24029">
    <property type="entry name" value="UVRABC SYSTEM PROTEIN B"/>
    <property type="match status" value="1"/>
</dbReference>
<keyword evidence="8 12" id="KW-0267">Excision nuclease</keyword>
<dbReference type="PROSITE" id="PS51194">
    <property type="entry name" value="HELICASE_CTER"/>
    <property type="match status" value="1"/>
</dbReference>
<dbReference type="SUPFAM" id="SSF52540">
    <property type="entry name" value="P-loop containing nucleoside triphosphate hydrolases"/>
    <property type="match status" value="2"/>
</dbReference>
<evidence type="ECO:0000256" key="5">
    <source>
        <dbReference type="ARBA" id="ARBA00022763"/>
    </source>
</evidence>
<dbReference type="AlphaFoldDB" id="K0B1R4"/>
<proteinExistence type="inferred from homology"/>
<dbReference type="GO" id="GO:0003677">
    <property type="term" value="F:DNA binding"/>
    <property type="evidence" value="ECO:0007669"/>
    <property type="project" value="UniProtKB-UniRule"/>
</dbReference>
<dbReference type="Pfam" id="PF17757">
    <property type="entry name" value="UvrB_inter"/>
    <property type="match status" value="1"/>
</dbReference>
<dbReference type="GO" id="GO:0005737">
    <property type="term" value="C:cytoplasm"/>
    <property type="evidence" value="ECO:0007669"/>
    <property type="project" value="UniProtKB-SubCell"/>
</dbReference>
<evidence type="ECO:0000256" key="10">
    <source>
        <dbReference type="ARBA" id="ARBA00026033"/>
    </source>
</evidence>
<dbReference type="NCBIfam" id="TIGR00631">
    <property type="entry name" value="uvrb"/>
    <property type="match status" value="1"/>
</dbReference>
<evidence type="ECO:0000256" key="14">
    <source>
        <dbReference type="SAM" id="Coils"/>
    </source>
</evidence>
<dbReference type="InterPro" id="IPR001650">
    <property type="entry name" value="Helicase_C-like"/>
</dbReference>
<evidence type="ECO:0000313" key="19">
    <source>
        <dbReference type="Proteomes" id="UP000006094"/>
    </source>
</evidence>
<name>K0B1R4_GOTA9</name>
<keyword evidence="7 12" id="KW-0067">ATP-binding</keyword>
<protein>
    <recommendedName>
        <fullName evidence="11 12">UvrABC system protein B</fullName>
        <shortName evidence="12">Protein UvrB</shortName>
    </recommendedName>
    <alternativeName>
        <fullName evidence="12">Excinuclease ABC subunit B</fullName>
    </alternativeName>
</protein>